<evidence type="ECO:0000313" key="4">
    <source>
        <dbReference type="Proteomes" id="UP000191285"/>
    </source>
</evidence>
<evidence type="ECO:0000256" key="1">
    <source>
        <dbReference type="SAM" id="MobiDB-lite"/>
    </source>
</evidence>
<keyword evidence="2" id="KW-1133">Transmembrane helix</keyword>
<evidence type="ECO:0000313" key="3">
    <source>
        <dbReference type="EMBL" id="OQE21364.1"/>
    </source>
</evidence>
<organism evidence="3 4">
    <name type="scientific">Penicillium steckii</name>
    <dbReference type="NCBI Taxonomy" id="303698"/>
    <lineage>
        <taxon>Eukaryota</taxon>
        <taxon>Fungi</taxon>
        <taxon>Dikarya</taxon>
        <taxon>Ascomycota</taxon>
        <taxon>Pezizomycotina</taxon>
        <taxon>Eurotiomycetes</taxon>
        <taxon>Eurotiomycetidae</taxon>
        <taxon>Eurotiales</taxon>
        <taxon>Aspergillaceae</taxon>
        <taxon>Penicillium</taxon>
    </lineage>
</organism>
<keyword evidence="2" id="KW-0472">Membrane</keyword>
<proteinExistence type="predicted"/>
<feature type="transmembrane region" description="Helical" evidence="2">
    <location>
        <begin position="20"/>
        <end position="38"/>
    </location>
</feature>
<reference evidence="4" key="1">
    <citation type="journal article" date="2017" name="Nat. Microbiol.">
        <title>Global analysis of biosynthetic gene clusters reveals vast potential of secondary metabolite production in Penicillium species.</title>
        <authorList>
            <person name="Nielsen J.C."/>
            <person name="Grijseels S."/>
            <person name="Prigent S."/>
            <person name="Ji B."/>
            <person name="Dainat J."/>
            <person name="Nielsen K.F."/>
            <person name="Frisvad J.C."/>
            <person name="Workman M."/>
            <person name="Nielsen J."/>
        </authorList>
    </citation>
    <scope>NUCLEOTIDE SEQUENCE [LARGE SCALE GENOMIC DNA]</scope>
    <source>
        <strain evidence="4">IBT 24891</strain>
    </source>
</reference>
<gene>
    <name evidence="3" type="ORF">PENSTE_c012G00790</name>
</gene>
<sequence length="85" mass="9035">MPAKNTPDPKTLGRSSGSLNAPIAAFTMALILGSYCISSIRTARRDAQGQSIITPESAPRRSSKEKDSWIQQALEESQSGKGGKT</sequence>
<keyword evidence="2" id="KW-0812">Transmembrane</keyword>
<feature type="compositionally biased region" description="Basic and acidic residues" evidence="1">
    <location>
        <begin position="58"/>
        <end position="68"/>
    </location>
</feature>
<name>A0A1V6T5T8_9EURO</name>
<keyword evidence="4" id="KW-1185">Reference proteome</keyword>
<dbReference type="EMBL" id="MLKD01000012">
    <property type="protein sequence ID" value="OQE21364.1"/>
    <property type="molecule type" value="Genomic_DNA"/>
</dbReference>
<accession>A0A1V6T5T8</accession>
<feature type="region of interest" description="Disordered" evidence="1">
    <location>
        <begin position="46"/>
        <end position="85"/>
    </location>
</feature>
<dbReference type="OrthoDB" id="5304367at2759"/>
<evidence type="ECO:0000256" key="2">
    <source>
        <dbReference type="SAM" id="Phobius"/>
    </source>
</evidence>
<dbReference type="AlphaFoldDB" id="A0A1V6T5T8"/>
<feature type="compositionally biased region" description="Polar residues" evidence="1">
    <location>
        <begin position="69"/>
        <end position="79"/>
    </location>
</feature>
<dbReference type="Proteomes" id="UP000191285">
    <property type="component" value="Unassembled WGS sequence"/>
</dbReference>
<comment type="caution">
    <text evidence="3">The sequence shown here is derived from an EMBL/GenBank/DDBJ whole genome shotgun (WGS) entry which is preliminary data.</text>
</comment>
<protein>
    <submittedName>
        <fullName evidence="3">Uncharacterized protein</fullName>
    </submittedName>
</protein>